<dbReference type="InterPro" id="IPR029058">
    <property type="entry name" value="AB_hydrolase_fold"/>
</dbReference>
<feature type="domain" description="Alpha/beta hydrolase fold-5" evidence="2">
    <location>
        <begin position="65"/>
        <end position="228"/>
    </location>
</feature>
<dbReference type="Gene3D" id="3.40.50.1820">
    <property type="entry name" value="alpha/beta hydrolase"/>
    <property type="match status" value="1"/>
</dbReference>
<dbReference type="RefSeq" id="WP_209661794.1">
    <property type="nucleotide sequence ID" value="NZ_JAGGLI010000038.1"/>
</dbReference>
<accession>A0ABS4KLS3</accession>
<protein>
    <recommendedName>
        <fullName evidence="2">Alpha/beta hydrolase fold-5 domain-containing protein</fullName>
    </recommendedName>
</protein>
<proteinExistence type="predicted"/>
<comment type="caution">
    <text evidence="3">The sequence shown here is derived from an EMBL/GenBank/DDBJ whole genome shotgun (WGS) entry which is preliminary data.</text>
</comment>
<dbReference type="SUPFAM" id="SSF53474">
    <property type="entry name" value="alpha/beta-Hydrolases"/>
    <property type="match status" value="1"/>
</dbReference>
<keyword evidence="1" id="KW-0472">Membrane</keyword>
<dbReference type="Pfam" id="PF12695">
    <property type="entry name" value="Abhydrolase_5"/>
    <property type="match status" value="1"/>
</dbReference>
<reference evidence="3 4" key="1">
    <citation type="submission" date="2021-03" db="EMBL/GenBank/DDBJ databases">
        <title>Genomic Encyclopedia of Type Strains, Phase IV (KMG-IV): sequencing the most valuable type-strain genomes for metagenomic binning, comparative biology and taxonomic classification.</title>
        <authorList>
            <person name="Goeker M."/>
        </authorList>
    </citation>
    <scope>NUCLEOTIDE SEQUENCE [LARGE SCALE GENOMIC DNA]</scope>
    <source>
        <strain evidence="3 4">DSM 27512</strain>
    </source>
</reference>
<evidence type="ECO:0000313" key="3">
    <source>
        <dbReference type="EMBL" id="MBP2028735.1"/>
    </source>
</evidence>
<dbReference type="EMBL" id="JAGGLI010000038">
    <property type="protein sequence ID" value="MBP2028735.1"/>
    <property type="molecule type" value="Genomic_DNA"/>
</dbReference>
<dbReference type="Proteomes" id="UP001314903">
    <property type="component" value="Unassembled WGS sequence"/>
</dbReference>
<feature type="transmembrane region" description="Helical" evidence="1">
    <location>
        <begin position="7"/>
        <end position="28"/>
    </location>
</feature>
<dbReference type="InterPro" id="IPR029059">
    <property type="entry name" value="AB_hydrolase_5"/>
</dbReference>
<sequence length="242" mass="27455">MKWLKKTFITVIFLGFIMSFLGILYLNFNTYSPMIQAAYEMNRENVYIEDNTIIFEPSKNVVANFIFYQGGLVKPESYAVLAQMLSDEGIRVFIPRMPFNLAILNQNAYKDIIQNSSYMEDFYIGGHSLGGATAAIALSKEATPFKGVIFLAGYGTDDSNLRNKDIKVLSITAENDEVFNWERYEAYKDLLPNDSMFYTIGGGNHAGFGFYGEQKGDGIAEITREIQHKITVERIVDFIKEK</sequence>
<keyword evidence="1" id="KW-1133">Transmembrane helix</keyword>
<organism evidence="3 4">
    <name type="scientific">Acetoanaerobium pronyense</name>
    <dbReference type="NCBI Taxonomy" id="1482736"/>
    <lineage>
        <taxon>Bacteria</taxon>
        <taxon>Bacillati</taxon>
        <taxon>Bacillota</taxon>
        <taxon>Clostridia</taxon>
        <taxon>Peptostreptococcales</taxon>
        <taxon>Filifactoraceae</taxon>
        <taxon>Acetoanaerobium</taxon>
    </lineage>
</organism>
<evidence type="ECO:0000259" key="2">
    <source>
        <dbReference type="Pfam" id="PF12695"/>
    </source>
</evidence>
<gene>
    <name evidence="3" type="ORF">J2Z35_002565</name>
</gene>
<keyword evidence="4" id="KW-1185">Reference proteome</keyword>
<name>A0ABS4KLS3_9FIRM</name>
<evidence type="ECO:0000256" key="1">
    <source>
        <dbReference type="SAM" id="Phobius"/>
    </source>
</evidence>
<evidence type="ECO:0000313" key="4">
    <source>
        <dbReference type="Proteomes" id="UP001314903"/>
    </source>
</evidence>
<keyword evidence="1" id="KW-0812">Transmembrane</keyword>